<evidence type="ECO:0000256" key="10">
    <source>
        <dbReference type="ARBA" id="ARBA00022833"/>
    </source>
</evidence>
<dbReference type="GO" id="GO:0072572">
    <property type="term" value="F:poly-ADP-D-ribose binding"/>
    <property type="evidence" value="ECO:0007669"/>
    <property type="project" value="UniProtKB-UniRule"/>
</dbReference>
<dbReference type="InterPro" id="IPR044110">
    <property type="entry name" value="RING-HC_RNF146"/>
</dbReference>
<evidence type="ECO:0000256" key="11">
    <source>
        <dbReference type="PROSITE-ProRule" id="PRU00175"/>
    </source>
</evidence>
<feature type="domain" description="WWE" evidence="15">
    <location>
        <begin position="84"/>
        <end position="160"/>
    </location>
</feature>
<dbReference type="KEGG" id="cvn:111122430"/>
<dbReference type="OrthoDB" id="10065815at2759"/>
<feature type="domain" description="RING-type" evidence="14">
    <location>
        <begin position="29"/>
        <end position="67"/>
    </location>
</feature>
<dbReference type="GeneID" id="111122430"/>
<sequence>MEDTKIEAERKQLHEKYCLKEEPVCYVECAVCLQPCIHPVQLPCKHIFCFLCVKGAAHRSKRCALCRQDIETEFFDNPKLLRHEDLEKTKKFDNQYQWFYQGGNGWWQYDDRTSQELEGKHKNGEKVFEILIAGFLYIIDFENMVQVRRNDRSRKRKIRRDLVSIPGVKGVAGLKYSKSASPSHGRPVGDGNEQSSQAGNPAQNSTRAALTNPPQSAVSQGMPSAPRTPSNTPQTPNTPVDSPPNSVQSSQQDLTSSQQDLATQLQNLDLQSDESDTNEAGMVRHLPSGSNEDSPPVPVQHNSDNNIRPSGPSSRLPPSIQYIDSDSSEEGVV</sequence>
<dbReference type="GO" id="GO:0005634">
    <property type="term" value="C:nucleus"/>
    <property type="evidence" value="ECO:0007669"/>
    <property type="project" value="TreeGrafter"/>
</dbReference>
<dbReference type="GO" id="GO:0061630">
    <property type="term" value="F:ubiquitin protein ligase activity"/>
    <property type="evidence" value="ECO:0007669"/>
    <property type="project" value="UniProtKB-UniRule"/>
</dbReference>
<comment type="domain">
    <text evidence="12">The WWE domain mediates non-covalent poly(ADP-ribose)-binding.</text>
</comment>
<gene>
    <name evidence="17" type="primary">LOC111122430</name>
</gene>
<evidence type="ECO:0000256" key="8">
    <source>
        <dbReference type="ARBA" id="ARBA00022771"/>
    </source>
</evidence>
<keyword evidence="8 11" id="KW-0863">Zinc-finger</keyword>
<dbReference type="InterPro" id="IPR001841">
    <property type="entry name" value="Znf_RING"/>
</dbReference>
<dbReference type="GO" id="GO:0051865">
    <property type="term" value="P:protein autoubiquitination"/>
    <property type="evidence" value="ECO:0007669"/>
    <property type="project" value="UniProtKB-UniRule"/>
</dbReference>
<feature type="region of interest" description="Disordered" evidence="13">
    <location>
        <begin position="174"/>
        <end position="333"/>
    </location>
</feature>
<keyword evidence="9 12" id="KW-0833">Ubl conjugation pathway</keyword>
<dbReference type="InterPro" id="IPR033509">
    <property type="entry name" value="RNF146"/>
</dbReference>
<dbReference type="PROSITE" id="PS50918">
    <property type="entry name" value="WWE"/>
    <property type="match status" value="1"/>
</dbReference>
<accession>A0A8B8CWB2</accession>
<keyword evidence="4 12" id="KW-0963">Cytoplasm</keyword>
<protein>
    <recommendedName>
        <fullName evidence="12">E3 ubiquitin-protein ligase</fullName>
        <ecNumber evidence="12">2.3.2.27</ecNumber>
    </recommendedName>
</protein>
<dbReference type="GO" id="GO:0016055">
    <property type="term" value="P:Wnt signaling pathway"/>
    <property type="evidence" value="ECO:0007669"/>
    <property type="project" value="UniProtKB-KW"/>
</dbReference>
<comment type="subcellular location">
    <subcellularLocation>
        <location evidence="2 12">Cytoplasm</location>
        <location evidence="2 12">Cytosol</location>
    </subcellularLocation>
</comment>
<evidence type="ECO:0000256" key="1">
    <source>
        <dbReference type="ARBA" id="ARBA00000900"/>
    </source>
</evidence>
<dbReference type="PANTHER" id="PTHR13417">
    <property type="entry name" value="E3 UBIQUITIN-PROTEIN LIGASE RNF146"/>
    <property type="match status" value="1"/>
</dbReference>
<evidence type="ECO:0000256" key="6">
    <source>
        <dbReference type="ARBA" id="ARBA00022687"/>
    </source>
</evidence>
<dbReference type="Gene3D" id="3.30.40.10">
    <property type="entry name" value="Zinc/RING finger domain, C3HC4 (zinc finger)"/>
    <property type="match status" value="1"/>
</dbReference>
<comment type="pathway">
    <text evidence="3 12">Protein modification; protein ubiquitination.</text>
</comment>
<dbReference type="Gene3D" id="3.30.720.50">
    <property type="match status" value="1"/>
</dbReference>
<dbReference type="AlphaFoldDB" id="A0A8B8CWB2"/>
<dbReference type="RefSeq" id="XP_022319930.1">
    <property type="nucleotide sequence ID" value="XM_022464222.1"/>
</dbReference>
<keyword evidence="10 12" id="KW-0862">Zinc</keyword>
<dbReference type="SUPFAM" id="SSF117839">
    <property type="entry name" value="WWE domain"/>
    <property type="match status" value="1"/>
</dbReference>
<evidence type="ECO:0000256" key="12">
    <source>
        <dbReference type="RuleBase" id="RU367115"/>
    </source>
</evidence>
<comment type="PTM">
    <text evidence="12">Ubiquitinated; autoubiquitinated.</text>
</comment>
<dbReference type="GO" id="GO:0008270">
    <property type="term" value="F:zinc ion binding"/>
    <property type="evidence" value="ECO:0007669"/>
    <property type="project" value="UniProtKB-UniRule"/>
</dbReference>
<organism evidence="16 17">
    <name type="scientific">Crassostrea virginica</name>
    <name type="common">Eastern oyster</name>
    <dbReference type="NCBI Taxonomy" id="6565"/>
    <lineage>
        <taxon>Eukaryota</taxon>
        <taxon>Metazoa</taxon>
        <taxon>Spiralia</taxon>
        <taxon>Lophotrochozoa</taxon>
        <taxon>Mollusca</taxon>
        <taxon>Bivalvia</taxon>
        <taxon>Autobranchia</taxon>
        <taxon>Pteriomorphia</taxon>
        <taxon>Ostreida</taxon>
        <taxon>Ostreoidea</taxon>
        <taxon>Ostreidae</taxon>
        <taxon>Crassostrea</taxon>
    </lineage>
</organism>
<evidence type="ECO:0000259" key="15">
    <source>
        <dbReference type="PROSITE" id="PS50918"/>
    </source>
</evidence>
<keyword evidence="16" id="KW-1185">Reference proteome</keyword>
<dbReference type="FunFam" id="3.30.720.50:FF:000003">
    <property type="entry name" value="E3 ubiquitin-protein ligase RNF146"/>
    <property type="match status" value="1"/>
</dbReference>
<dbReference type="SUPFAM" id="SSF57850">
    <property type="entry name" value="RING/U-box"/>
    <property type="match status" value="1"/>
</dbReference>
<evidence type="ECO:0000259" key="14">
    <source>
        <dbReference type="PROSITE" id="PS50089"/>
    </source>
</evidence>
<feature type="compositionally biased region" description="Low complexity" evidence="13">
    <location>
        <begin position="308"/>
        <end position="319"/>
    </location>
</feature>
<evidence type="ECO:0000256" key="2">
    <source>
        <dbReference type="ARBA" id="ARBA00004514"/>
    </source>
</evidence>
<feature type="compositionally biased region" description="Low complexity" evidence="13">
    <location>
        <begin position="246"/>
        <end position="261"/>
    </location>
</feature>
<name>A0A8B8CWB2_CRAVI</name>
<feature type="compositionally biased region" description="Low complexity" evidence="13">
    <location>
        <begin position="227"/>
        <end position="239"/>
    </location>
</feature>
<keyword evidence="7 12" id="KW-0479">Metal-binding</keyword>
<dbReference type="InterPro" id="IPR018123">
    <property type="entry name" value="WWE-dom_subgr"/>
</dbReference>
<keyword evidence="6" id="KW-0879">Wnt signaling pathway</keyword>
<dbReference type="Proteomes" id="UP000694844">
    <property type="component" value="Chromosome 2"/>
</dbReference>
<dbReference type="InterPro" id="IPR017907">
    <property type="entry name" value="Znf_RING_CS"/>
</dbReference>
<comment type="function">
    <text evidence="12">E3 ubiquitin-protein ligase that specifically binds poly-ADP-ribosylated proteins and mediates their ubiquitination and subsequent degradation.</text>
</comment>
<evidence type="ECO:0000256" key="5">
    <source>
        <dbReference type="ARBA" id="ARBA00022679"/>
    </source>
</evidence>
<evidence type="ECO:0000313" key="16">
    <source>
        <dbReference type="Proteomes" id="UP000694844"/>
    </source>
</evidence>
<dbReference type="PROSITE" id="PS50089">
    <property type="entry name" value="ZF_RING_2"/>
    <property type="match status" value="1"/>
</dbReference>
<dbReference type="Pfam" id="PF02825">
    <property type="entry name" value="WWE"/>
    <property type="match status" value="1"/>
</dbReference>
<evidence type="ECO:0000256" key="7">
    <source>
        <dbReference type="ARBA" id="ARBA00022723"/>
    </source>
</evidence>
<proteinExistence type="predicted"/>
<dbReference type="EC" id="2.3.2.27" evidence="12"/>
<comment type="catalytic activity">
    <reaction evidence="1 12">
        <text>S-ubiquitinyl-[E2 ubiquitin-conjugating enzyme]-L-cysteine + [acceptor protein]-L-lysine = [E2 ubiquitin-conjugating enzyme]-L-cysteine + N(6)-ubiquitinyl-[acceptor protein]-L-lysine.</text>
        <dbReference type="EC" id="2.3.2.27"/>
    </reaction>
</comment>
<dbReference type="SMART" id="SM00184">
    <property type="entry name" value="RING"/>
    <property type="match status" value="1"/>
</dbReference>
<dbReference type="GO" id="GO:0005829">
    <property type="term" value="C:cytosol"/>
    <property type="evidence" value="ECO:0007669"/>
    <property type="project" value="UniProtKB-SubCell"/>
</dbReference>
<reference evidence="17" key="1">
    <citation type="submission" date="2025-08" db="UniProtKB">
        <authorList>
            <consortium name="RefSeq"/>
        </authorList>
    </citation>
    <scope>IDENTIFICATION</scope>
    <source>
        <tissue evidence="17">Whole sample</tissue>
    </source>
</reference>
<dbReference type="InterPro" id="IPR013083">
    <property type="entry name" value="Znf_RING/FYVE/PHD"/>
</dbReference>
<dbReference type="InterPro" id="IPR037197">
    <property type="entry name" value="WWE_dom_sf"/>
</dbReference>
<evidence type="ECO:0000313" key="17">
    <source>
        <dbReference type="RefSeq" id="XP_022319930.1"/>
    </source>
</evidence>
<evidence type="ECO:0000256" key="9">
    <source>
        <dbReference type="ARBA" id="ARBA00022786"/>
    </source>
</evidence>
<dbReference type="SMART" id="SM00678">
    <property type="entry name" value="WWE"/>
    <property type="match status" value="1"/>
</dbReference>
<dbReference type="CDD" id="cd16546">
    <property type="entry name" value="RING-HC_RNF146"/>
    <property type="match status" value="1"/>
</dbReference>
<feature type="compositionally biased region" description="Polar residues" evidence="13">
    <location>
        <begin position="192"/>
        <end position="222"/>
    </location>
</feature>
<evidence type="ECO:0000256" key="3">
    <source>
        <dbReference type="ARBA" id="ARBA00004906"/>
    </source>
</evidence>
<dbReference type="InterPro" id="IPR004170">
    <property type="entry name" value="WWE_dom"/>
</dbReference>
<evidence type="ECO:0000256" key="4">
    <source>
        <dbReference type="ARBA" id="ARBA00022490"/>
    </source>
</evidence>
<dbReference type="PANTHER" id="PTHR13417:SF2">
    <property type="entry name" value="E3 UBIQUITIN-PROTEIN LIGASE RNF146"/>
    <property type="match status" value="1"/>
</dbReference>
<dbReference type="PROSITE" id="PS00518">
    <property type="entry name" value="ZF_RING_1"/>
    <property type="match status" value="1"/>
</dbReference>
<evidence type="ECO:0000256" key="13">
    <source>
        <dbReference type="SAM" id="MobiDB-lite"/>
    </source>
</evidence>
<dbReference type="GO" id="GO:0006511">
    <property type="term" value="P:ubiquitin-dependent protein catabolic process"/>
    <property type="evidence" value="ECO:0007669"/>
    <property type="project" value="UniProtKB-UniRule"/>
</dbReference>
<keyword evidence="5 12" id="KW-0808">Transferase</keyword>
<dbReference type="UniPathway" id="UPA00143"/>